<dbReference type="Proteomes" id="UP000321638">
    <property type="component" value="Unassembled WGS sequence"/>
</dbReference>
<comment type="caution">
    <text evidence="2">The sequence shown here is derived from an EMBL/GenBank/DDBJ whole genome shotgun (WGS) entry which is preliminary data.</text>
</comment>
<dbReference type="InterPro" id="IPR050744">
    <property type="entry name" value="AI-2_Isomerase_LsrG"/>
</dbReference>
<dbReference type="AlphaFoldDB" id="A0A5C8PV41"/>
<proteinExistence type="predicted"/>
<dbReference type="PROSITE" id="PS51725">
    <property type="entry name" value="ABM"/>
    <property type="match status" value="1"/>
</dbReference>
<evidence type="ECO:0000259" key="1">
    <source>
        <dbReference type="PROSITE" id="PS51725"/>
    </source>
</evidence>
<protein>
    <submittedName>
        <fullName evidence="2">Antibiotic biosynthesis monooxygenase</fullName>
    </submittedName>
</protein>
<name>A0A5C8PV41_9HYPH</name>
<dbReference type="InterPro" id="IPR007138">
    <property type="entry name" value="ABM_dom"/>
</dbReference>
<dbReference type="Pfam" id="PF03992">
    <property type="entry name" value="ABM"/>
    <property type="match status" value="1"/>
</dbReference>
<dbReference type="InterPro" id="IPR011008">
    <property type="entry name" value="Dimeric_a/b-barrel"/>
</dbReference>
<feature type="domain" description="ABM" evidence="1">
    <location>
        <begin position="71"/>
        <end position="161"/>
    </location>
</feature>
<dbReference type="PANTHER" id="PTHR33336:SF15">
    <property type="entry name" value="ABM DOMAIN-CONTAINING PROTEIN"/>
    <property type="match status" value="1"/>
</dbReference>
<accession>A0A5C8PV41</accession>
<gene>
    <name evidence="2" type="ORF">FHP25_02365</name>
</gene>
<reference evidence="2 3" key="1">
    <citation type="submission" date="2019-06" db="EMBL/GenBank/DDBJ databases">
        <title>New taxonomy in bacterial strain CC-CFT640, isolated from vineyard.</title>
        <authorList>
            <person name="Lin S.-Y."/>
            <person name="Tsai C.-F."/>
            <person name="Young C.-C."/>
        </authorList>
    </citation>
    <scope>NUCLEOTIDE SEQUENCE [LARGE SCALE GENOMIC DNA]</scope>
    <source>
        <strain evidence="2 3">CC-CFT640</strain>
    </source>
</reference>
<evidence type="ECO:0000313" key="2">
    <source>
        <dbReference type="EMBL" id="TXL81931.1"/>
    </source>
</evidence>
<sequence length="167" mass="18572">MSIIAPSVDRGEDRAQSIRFCVHVTYDGSTAIEAMHRPGARHDDRVAAFINRHCMETMMPGTSTTAATGSLALAVTWEARRGEADAVADILRRMASAVRQKEPGVLRFEPHRSPADDHVFFLYELFVDQAAFEAHQQTEHFKSLVVEQGLPKLARRERTPFTPLAAA</sequence>
<dbReference type="GO" id="GO:0004497">
    <property type="term" value="F:monooxygenase activity"/>
    <property type="evidence" value="ECO:0007669"/>
    <property type="project" value="UniProtKB-KW"/>
</dbReference>
<dbReference type="PANTHER" id="PTHR33336">
    <property type="entry name" value="QUINOL MONOOXYGENASE YGIN-RELATED"/>
    <property type="match status" value="1"/>
</dbReference>
<dbReference type="Gene3D" id="3.30.70.100">
    <property type="match status" value="1"/>
</dbReference>
<keyword evidence="2" id="KW-0503">Monooxygenase</keyword>
<dbReference type="EMBL" id="VDUZ01000002">
    <property type="protein sequence ID" value="TXL81931.1"/>
    <property type="molecule type" value="Genomic_DNA"/>
</dbReference>
<keyword evidence="2" id="KW-0560">Oxidoreductase</keyword>
<dbReference type="OrthoDB" id="9812192at2"/>
<dbReference type="SUPFAM" id="SSF54909">
    <property type="entry name" value="Dimeric alpha+beta barrel"/>
    <property type="match status" value="1"/>
</dbReference>
<evidence type="ECO:0000313" key="3">
    <source>
        <dbReference type="Proteomes" id="UP000321638"/>
    </source>
</evidence>
<keyword evidence="3" id="KW-1185">Reference proteome</keyword>
<organism evidence="2 3">
    <name type="scientific">Vineibacter terrae</name>
    <dbReference type="NCBI Taxonomy" id="2586908"/>
    <lineage>
        <taxon>Bacteria</taxon>
        <taxon>Pseudomonadati</taxon>
        <taxon>Pseudomonadota</taxon>
        <taxon>Alphaproteobacteria</taxon>
        <taxon>Hyphomicrobiales</taxon>
        <taxon>Vineibacter</taxon>
    </lineage>
</organism>